<evidence type="ECO:0000313" key="5">
    <source>
        <dbReference type="Proteomes" id="UP000463883"/>
    </source>
</evidence>
<reference evidence="4 5" key="1">
    <citation type="submission" date="2020-01" db="EMBL/GenBank/DDBJ databases">
        <title>Genomic analysis of Aminipila sp. CBA3637.</title>
        <authorList>
            <person name="Kim Y.B."/>
            <person name="Roh S.W."/>
        </authorList>
    </citation>
    <scope>NUCLEOTIDE SEQUENCE [LARGE SCALE GENOMIC DNA]</scope>
    <source>
        <strain evidence="4 5">CBA3637</strain>
    </source>
</reference>
<evidence type="ECO:0000256" key="2">
    <source>
        <dbReference type="RuleBase" id="RU003750"/>
    </source>
</evidence>
<sequence>MLGVIIIRHIPNILSTFRIIFSVLLLFIKPLSLLFFTTYMLCGISDILDGYIARKLKCNSSFGAALDSMADLVLTFILLIIFIPIFPWSKWMLYWIGAIASIKLLSLTIGMIKYHTFTALHTYANKATGLTLFCSPLLYSLFGLQLTASLACITASAAAMEELGIITISKELQRNSKSIIYLMGSKKQKI</sequence>
<dbReference type="GO" id="GO:0016020">
    <property type="term" value="C:membrane"/>
    <property type="evidence" value="ECO:0007669"/>
    <property type="project" value="InterPro"/>
</dbReference>
<keyword evidence="3" id="KW-0812">Transmembrane</keyword>
<dbReference type="Pfam" id="PF01066">
    <property type="entry name" value="CDP-OH_P_transf"/>
    <property type="match status" value="1"/>
</dbReference>
<dbReference type="GO" id="GO:0016780">
    <property type="term" value="F:phosphotransferase activity, for other substituted phosphate groups"/>
    <property type="evidence" value="ECO:0007669"/>
    <property type="project" value="InterPro"/>
</dbReference>
<gene>
    <name evidence="4" type="ORF">Ami3637_03995</name>
</gene>
<evidence type="ECO:0000256" key="1">
    <source>
        <dbReference type="ARBA" id="ARBA00022679"/>
    </source>
</evidence>
<comment type="similarity">
    <text evidence="2">Belongs to the CDP-alcohol phosphatidyltransferase class-I family.</text>
</comment>
<dbReference type="InterPro" id="IPR000462">
    <property type="entry name" value="CDP-OH_P_trans"/>
</dbReference>
<keyword evidence="5" id="KW-1185">Reference proteome</keyword>
<proteinExistence type="inferred from homology"/>
<dbReference type="GO" id="GO:0008654">
    <property type="term" value="P:phospholipid biosynthetic process"/>
    <property type="evidence" value="ECO:0007669"/>
    <property type="project" value="InterPro"/>
</dbReference>
<keyword evidence="1 2" id="KW-0808">Transferase</keyword>
<keyword evidence="3" id="KW-0472">Membrane</keyword>
<protein>
    <submittedName>
        <fullName evidence="4">CDP-alcohol phosphatidyltransferase family protein</fullName>
    </submittedName>
</protein>
<dbReference type="Gene3D" id="1.20.120.1760">
    <property type="match status" value="1"/>
</dbReference>
<dbReference type="Proteomes" id="UP000463883">
    <property type="component" value="Chromosome"/>
</dbReference>
<name>A0A6P1MSA9_9FIRM</name>
<dbReference type="InterPro" id="IPR043130">
    <property type="entry name" value="CDP-OH_PTrfase_TM_dom"/>
</dbReference>
<dbReference type="EMBL" id="CP047591">
    <property type="protein sequence ID" value="QHI73895.1"/>
    <property type="molecule type" value="Genomic_DNA"/>
</dbReference>
<dbReference type="InterPro" id="IPR048254">
    <property type="entry name" value="CDP_ALCOHOL_P_TRANSF_CS"/>
</dbReference>
<feature type="transmembrane region" description="Helical" evidence="3">
    <location>
        <begin position="92"/>
        <end position="111"/>
    </location>
</feature>
<dbReference type="KEGG" id="amic:Ami3637_03995"/>
<organism evidence="4 5">
    <name type="scientific">Aminipila terrae</name>
    <dbReference type="NCBI Taxonomy" id="2697030"/>
    <lineage>
        <taxon>Bacteria</taxon>
        <taxon>Bacillati</taxon>
        <taxon>Bacillota</taxon>
        <taxon>Clostridia</taxon>
        <taxon>Peptostreptococcales</taxon>
        <taxon>Anaerovoracaceae</taxon>
        <taxon>Aminipila</taxon>
    </lineage>
</organism>
<dbReference type="AlphaFoldDB" id="A0A6P1MSA9"/>
<keyword evidence="3" id="KW-1133">Transmembrane helix</keyword>
<evidence type="ECO:0000256" key="3">
    <source>
        <dbReference type="SAM" id="Phobius"/>
    </source>
</evidence>
<evidence type="ECO:0000313" key="4">
    <source>
        <dbReference type="EMBL" id="QHI73895.1"/>
    </source>
</evidence>
<dbReference type="PROSITE" id="PS00379">
    <property type="entry name" value="CDP_ALCOHOL_P_TRANSF"/>
    <property type="match status" value="1"/>
</dbReference>
<feature type="transmembrane region" description="Helical" evidence="3">
    <location>
        <begin position="123"/>
        <end position="142"/>
    </location>
</feature>
<accession>A0A6P1MSA9</accession>
<feature type="transmembrane region" description="Helical" evidence="3">
    <location>
        <begin position="64"/>
        <end position="86"/>
    </location>
</feature>